<dbReference type="InterPro" id="IPR005467">
    <property type="entry name" value="His_kinase_dom"/>
</dbReference>
<dbReference type="Gene3D" id="3.30.565.10">
    <property type="entry name" value="Histidine kinase-like ATPase, C-terminal domain"/>
    <property type="match status" value="1"/>
</dbReference>
<evidence type="ECO:0000256" key="4">
    <source>
        <dbReference type="ARBA" id="ARBA00022553"/>
    </source>
</evidence>
<dbReference type="PROSITE" id="PS50113">
    <property type="entry name" value="PAC"/>
    <property type="match status" value="2"/>
</dbReference>
<dbReference type="Gene3D" id="1.10.287.130">
    <property type="match status" value="1"/>
</dbReference>
<evidence type="ECO:0000259" key="9">
    <source>
        <dbReference type="PROSITE" id="PS50110"/>
    </source>
</evidence>
<evidence type="ECO:0000256" key="5">
    <source>
        <dbReference type="ARBA" id="ARBA00022679"/>
    </source>
</evidence>
<evidence type="ECO:0000259" key="11">
    <source>
        <dbReference type="PROSITE" id="PS50113"/>
    </source>
</evidence>
<evidence type="ECO:0000313" key="13">
    <source>
        <dbReference type="Proteomes" id="UP000484015"/>
    </source>
</evidence>
<dbReference type="InterPro" id="IPR035965">
    <property type="entry name" value="PAS-like_dom_sf"/>
</dbReference>
<dbReference type="SMART" id="SM00388">
    <property type="entry name" value="HisKA"/>
    <property type="match status" value="1"/>
</dbReference>
<dbReference type="FunFam" id="3.30.565.10:FF:000006">
    <property type="entry name" value="Sensor histidine kinase WalK"/>
    <property type="match status" value="1"/>
</dbReference>
<dbReference type="CDD" id="cd00082">
    <property type="entry name" value="HisKA"/>
    <property type="match status" value="1"/>
</dbReference>
<keyword evidence="13" id="KW-1185">Reference proteome</keyword>
<dbReference type="SMART" id="SM00086">
    <property type="entry name" value="PAC"/>
    <property type="match status" value="4"/>
</dbReference>
<dbReference type="SMART" id="SM00448">
    <property type="entry name" value="REC"/>
    <property type="match status" value="1"/>
</dbReference>
<dbReference type="GO" id="GO:0005886">
    <property type="term" value="C:plasma membrane"/>
    <property type="evidence" value="ECO:0007669"/>
    <property type="project" value="UniProtKB-SubCell"/>
</dbReference>
<dbReference type="PANTHER" id="PTHR43304:SF1">
    <property type="entry name" value="PAC DOMAIN-CONTAINING PROTEIN"/>
    <property type="match status" value="1"/>
</dbReference>
<dbReference type="InterPro" id="IPR003661">
    <property type="entry name" value="HisK_dim/P_dom"/>
</dbReference>
<evidence type="ECO:0000259" key="8">
    <source>
        <dbReference type="PROSITE" id="PS50109"/>
    </source>
</evidence>
<dbReference type="Pfam" id="PF13426">
    <property type="entry name" value="PAS_9"/>
    <property type="match status" value="1"/>
</dbReference>
<keyword evidence="6" id="KW-0418">Kinase</keyword>
<dbReference type="SUPFAM" id="SSF47384">
    <property type="entry name" value="Homodimeric domain of signal transducing histidine kinase"/>
    <property type="match status" value="1"/>
</dbReference>
<reference evidence="12 13" key="1">
    <citation type="submission" date="2019-11" db="EMBL/GenBank/DDBJ databases">
        <title>Type strains purchased from KCTC, JCM and DSMZ.</title>
        <authorList>
            <person name="Lu H."/>
        </authorList>
    </citation>
    <scope>NUCLEOTIDE SEQUENCE [LARGE SCALE GENOMIC DNA]</scope>
    <source>
        <strain evidence="12 13">KCTC 42409</strain>
    </source>
</reference>
<dbReference type="Pfam" id="PF08447">
    <property type="entry name" value="PAS_3"/>
    <property type="match status" value="3"/>
</dbReference>
<feature type="domain" description="Response regulatory" evidence="9">
    <location>
        <begin position="872"/>
        <end position="988"/>
    </location>
</feature>
<dbReference type="PROSITE" id="PS50112">
    <property type="entry name" value="PAS"/>
    <property type="match status" value="3"/>
</dbReference>
<name>A0A6L6Q437_9BURK</name>
<comment type="catalytic activity">
    <reaction evidence="1">
        <text>ATP + protein L-histidine = ADP + protein N-phospho-L-histidine.</text>
        <dbReference type="EC" id="2.7.13.3"/>
    </reaction>
</comment>
<dbReference type="PROSITE" id="PS50109">
    <property type="entry name" value="HIS_KIN"/>
    <property type="match status" value="1"/>
</dbReference>
<keyword evidence="4" id="KW-0597">Phosphoprotein</keyword>
<proteinExistence type="predicted"/>
<dbReference type="InterPro" id="IPR036890">
    <property type="entry name" value="HATPase_C_sf"/>
</dbReference>
<organism evidence="12 13">
    <name type="scientific">Pseudoduganella ginsengisoli</name>
    <dbReference type="NCBI Taxonomy" id="1462440"/>
    <lineage>
        <taxon>Bacteria</taxon>
        <taxon>Pseudomonadati</taxon>
        <taxon>Pseudomonadota</taxon>
        <taxon>Betaproteobacteria</taxon>
        <taxon>Burkholderiales</taxon>
        <taxon>Oxalobacteraceae</taxon>
        <taxon>Telluria group</taxon>
        <taxon>Pseudoduganella</taxon>
    </lineage>
</organism>
<dbReference type="InterPro" id="IPR001610">
    <property type="entry name" value="PAC"/>
</dbReference>
<dbReference type="SUPFAM" id="SSF55874">
    <property type="entry name" value="ATPase domain of HSP90 chaperone/DNA topoisomerase II/histidine kinase"/>
    <property type="match status" value="1"/>
</dbReference>
<dbReference type="InterPro" id="IPR003594">
    <property type="entry name" value="HATPase_dom"/>
</dbReference>
<evidence type="ECO:0000256" key="7">
    <source>
        <dbReference type="PROSITE-ProRule" id="PRU00169"/>
    </source>
</evidence>
<evidence type="ECO:0000313" key="12">
    <source>
        <dbReference type="EMBL" id="MTW04365.1"/>
    </source>
</evidence>
<dbReference type="SUPFAM" id="SSF52172">
    <property type="entry name" value="CheY-like"/>
    <property type="match status" value="1"/>
</dbReference>
<dbReference type="InterPro" id="IPR052162">
    <property type="entry name" value="Sensor_kinase/Photoreceptor"/>
</dbReference>
<dbReference type="OrthoDB" id="9768069at2"/>
<accession>A0A6L6Q437</accession>
<dbReference type="InterPro" id="IPR004358">
    <property type="entry name" value="Sig_transdc_His_kin-like_C"/>
</dbReference>
<dbReference type="FunFam" id="3.30.450.20:FF:000099">
    <property type="entry name" value="Sensory box sensor histidine kinase"/>
    <property type="match status" value="2"/>
</dbReference>
<comment type="caution">
    <text evidence="7">Lacks conserved residue(s) required for the propagation of feature annotation.</text>
</comment>
<dbReference type="Gene3D" id="3.40.50.2300">
    <property type="match status" value="1"/>
</dbReference>
<dbReference type="EMBL" id="WNLA01000015">
    <property type="protein sequence ID" value="MTW04365.1"/>
    <property type="molecule type" value="Genomic_DNA"/>
</dbReference>
<feature type="domain" description="PAS" evidence="10">
    <location>
        <begin position="501"/>
        <end position="571"/>
    </location>
</feature>
<protein>
    <recommendedName>
        <fullName evidence="3">histidine kinase</fullName>
        <ecNumber evidence="3">2.7.13.3</ecNumber>
    </recommendedName>
</protein>
<dbReference type="InterPro" id="IPR013655">
    <property type="entry name" value="PAS_fold_3"/>
</dbReference>
<dbReference type="Pfam" id="PF08448">
    <property type="entry name" value="PAS_4"/>
    <property type="match status" value="1"/>
</dbReference>
<comment type="subcellular location">
    <subcellularLocation>
        <location evidence="2">Cell inner membrane</location>
        <topology evidence="2">Multi-pass membrane protein</topology>
    </subcellularLocation>
</comment>
<feature type="domain" description="PAS" evidence="10">
    <location>
        <begin position="372"/>
        <end position="445"/>
    </location>
</feature>
<evidence type="ECO:0000256" key="3">
    <source>
        <dbReference type="ARBA" id="ARBA00012438"/>
    </source>
</evidence>
<evidence type="ECO:0000256" key="2">
    <source>
        <dbReference type="ARBA" id="ARBA00004429"/>
    </source>
</evidence>
<evidence type="ECO:0000256" key="6">
    <source>
        <dbReference type="ARBA" id="ARBA00022777"/>
    </source>
</evidence>
<feature type="domain" description="PAC" evidence="11">
    <location>
        <begin position="319"/>
        <end position="371"/>
    </location>
</feature>
<dbReference type="SMART" id="SM00091">
    <property type="entry name" value="PAS"/>
    <property type="match status" value="5"/>
</dbReference>
<sequence length="989" mass="110489">MMYSDVANLVELIPYAALLYSREETILAANGMFCELTGYSPAELAHLRPSQLTVYEDQPRDDAACRQLLDGPYMELAYEKSFIAKSGEVIRCEVALKRLMNDGQVQYVVLARKTGTDQPNDLIMDSLHGASELVLHAIDEGFILLDRDFRIRCINDEALRIDGRPRSALIGRTHWEAWPGSEDLPLAYAYRQAMRERVNVCVEQLYHHRGEDMWLEARAFPFGDSLALFYKNITQRKLAERAIRESETKFRTIADAIPQIVWSARPDGFHDYFNRQWYDYTGMSEHASEGHAWLAVFHPDDQSSLMAKWHHSLATGDPYEVEFRLRHHSGQYRWTLGRALPLRDAHCGIVRWMGTSTDIHERVMAQSALKDTQTRLEAALTAAAIGTWTWDIPADRVHADRNLAAMFSIAPEDADNQPLASYLKAIHPDDADGVREEIERSVASGEPSHKRFRVLGPGGAVRFVEARGTIATGKDGKPTTMSGAVLDVTRQHLAEEARQISESKFRTLAENIPQLAWMADSDGDIFWYNNRWFEYTGTTFDEMQGWGWMKVHHPEHVDRVVALYRKQIVEDQCIWEDTFPLRGADGQYRWFLSRAMPIRDKEGNVVRWLGTNTDITLQREAEQALQQANQRKDDFLALLAHELRNPLAPISTAAQLLKTGAANPANIKLSSDIIDRQVRHMTDLVNDVMDVSRVTRGVAAIDQEEVPVAQVINTAVEQSRPLMEARRQALVVDMRDDGGKVLGDSTRLVQVLTNLLNNAAKYTQQGGRITLTVDEDASQVRIAVSDNGMGIDAALLPHVFELFTQAERTPDRAEGGLGLGLALVKSIVALHHGQVTASSAGRGTGSTFTVTLPLLWQQSQSDTHAADTRPLHILLVDRADDGDRELPAALQAQGHMVALCPDEACALTQARDLHPDAVLIRTDMPGVEGYALAQQLRALHPDEHATYIALNGSGQSHDKVIARGAGFDYQLERPVALASLKRVLPAAFP</sequence>
<dbReference type="InterPro" id="IPR000700">
    <property type="entry name" value="PAS-assoc_C"/>
</dbReference>
<dbReference type="Proteomes" id="UP000484015">
    <property type="component" value="Unassembled WGS sequence"/>
</dbReference>
<evidence type="ECO:0000259" key="10">
    <source>
        <dbReference type="PROSITE" id="PS50112"/>
    </source>
</evidence>
<feature type="domain" description="PAC" evidence="11">
    <location>
        <begin position="575"/>
        <end position="627"/>
    </location>
</feature>
<dbReference type="AlphaFoldDB" id="A0A6L6Q437"/>
<comment type="caution">
    <text evidence="12">The sequence shown here is derived from an EMBL/GenBank/DDBJ whole genome shotgun (WGS) entry which is preliminary data.</text>
</comment>
<dbReference type="PROSITE" id="PS50110">
    <property type="entry name" value="RESPONSE_REGULATORY"/>
    <property type="match status" value="1"/>
</dbReference>
<dbReference type="RefSeq" id="WP_155440724.1">
    <property type="nucleotide sequence ID" value="NZ_WNLA01000015.1"/>
</dbReference>
<dbReference type="SUPFAM" id="SSF55785">
    <property type="entry name" value="PYP-like sensor domain (PAS domain)"/>
    <property type="match status" value="5"/>
</dbReference>
<dbReference type="GO" id="GO:0000155">
    <property type="term" value="F:phosphorelay sensor kinase activity"/>
    <property type="evidence" value="ECO:0007669"/>
    <property type="project" value="InterPro"/>
</dbReference>
<dbReference type="Gene3D" id="3.30.450.20">
    <property type="entry name" value="PAS domain"/>
    <property type="match status" value="5"/>
</dbReference>
<dbReference type="InterPro" id="IPR001789">
    <property type="entry name" value="Sig_transdc_resp-reg_receiver"/>
</dbReference>
<dbReference type="InterPro" id="IPR000014">
    <property type="entry name" value="PAS"/>
</dbReference>
<dbReference type="Pfam" id="PF02518">
    <property type="entry name" value="HATPase_c"/>
    <property type="match status" value="1"/>
</dbReference>
<dbReference type="Pfam" id="PF00512">
    <property type="entry name" value="HisKA"/>
    <property type="match status" value="1"/>
</dbReference>
<dbReference type="InterPro" id="IPR036097">
    <property type="entry name" value="HisK_dim/P_sf"/>
</dbReference>
<feature type="domain" description="Histidine kinase" evidence="8">
    <location>
        <begin position="638"/>
        <end position="856"/>
    </location>
</feature>
<dbReference type="CDD" id="cd00075">
    <property type="entry name" value="HATPase"/>
    <property type="match status" value="1"/>
</dbReference>
<dbReference type="EC" id="2.7.13.3" evidence="3"/>
<keyword evidence="5" id="KW-0808">Transferase</keyword>
<dbReference type="SMART" id="SM00387">
    <property type="entry name" value="HATPase_c"/>
    <property type="match status" value="1"/>
</dbReference>
<dbReference type="InterPro" id="IPR011006">
    <property type="entry name" value="CheY-like_superfamily"/>
</dbReference>
<dbReference type="PANTHER" id="PTHR43304">
    <property type="entry name" value="PHYTOCHROME-LIKE PROTEIN CPH1"/>
    <property type="match status" value="1"/>
</dbReference>
<gene>
    <name evidence="12" type="ORF">GM668_19995</name>
</gene>
<dbReference type="CDD" id="cd00130">
    <property type="entry name" value="PAS"/>
    <property type="match status" value="4"/>
</dbReference>
<dbReference type="Pfam" id="PF00072">
    <property type="entry name" value="Response_reg"/>
    <property type="match status" value="1"/>
</dbReference>
<dbReference type="NCBIfam" id="TIGR00229">
    <property type="entry name" value="sensory_box"/>
    <property type="match status" value="4"/>
</dbReference>
<dbReference type="Gene3D" id="2.10.70.100">
    <property type="match status" value="1"/>
</dbReference>
<dbReference type="InterPro" id="IPR013656">
    <property type="entry name" value="PAS_4"/>
</dbReference>
<feature type="domain" description="PAS" evidence="10">
    <location>
        <begin position="246"/>
        <end position="316"/>
    </location>
</feature>
<evidence type="ECO:0000256" key="1">
    <source>
        <dbReference type="ARBA" id="ARBA00000085"/>
    </source>
</evidence>
<dbReference type="PRINTS" id="PR00344">
    <property type="entry name" value="BCTRLSENSOR"/>
</dbReference>